<comment type="caution">
    <text evidence="1">The sequence shown here is derived from an EMBL/GenBank/DDBJ whole genome shotgun (WGS) entry which is preliminary data.</text>
</comment>
<evidence type="ECO:0000313" key="2">
    <source>
        <dbReference type="Proteomes" id="UP000838324"/>
    </source>
</evidence>
<dbReference type="EMBL" id="CAKMMG010000001">
    <property type="protein sequence ID" value="CAH1190784.1"/>
    <property type="molecule type" value="Genomic_DNA"/>
</dbReference>
<protein>
    <submittedName>
        <fullName evidence="1">Uncharacterized protein</fullName>
    </submittedName>
</protein>
<evidence type="ECO:0000313" key="1">
    <source>
        <dbReference type="EMBL" id="CAH1190784.1"/>
    </source>
</evidence>
<dbReference type="Proteomes" id="UP000838324">
    <property type="component" value="Unassembled WGS sequence"/>
</dbReference>
<organism evidence="1 2">
    <name type="scientific">Paenibacillus auburnensis</name>
    <dbReference type="NCBI Taxonomy" id="2905649"/>
    <lineage>
        <taxon>Bacteria</taxon>
        <taxon>Bacillati</taxon>
        <taxon>Bacillota</taxon>
        <taxon>Bacilli</taxon>
        <taxon>Bacillales</taxon>
        <taxon>Paenibacillaceae</taxon>
        <taxon>Paenibacillus</taxon>
    </lineage>
</organism>
<reference evidence="1" key="1">
    <citation type="submission" date="2022-01" db="EMBL/GenBank/DDBJ databases">
        <authorList>
            <person name="Criscuolo A."/>
        </authorList>
    </citation>
    <scope>NUCLEOTIDE SEQUENCE</scope>
    <source>
        <strain evidence="1">CIP111892</strain>
    </source>
</reference>
<keyword evidence="2" id="KW-1185">Reference proteome</keyword>
<gene>
    <name evidence="1" type="ORF">PAECIP111892_00340</name>
</gene>
<sequence length="39" mass="4244">MVLGILCVLLPCLVILGITLAANKNIREFDESTHESFLG</sequence>
<proteinExistence type="predicted"/>
<name>A0ABN8FRG0_9BACL</name>
<accession>A0ABN8FRG0</accession>